<protein>
    <recommendedName>
        <fullName evidence="3">Pectinacetylesterase</fullName>
    </recommendedName>
</protein>
<dbReference type="EMBL" id="JBEPLO010000035">
    <property type="protein sequence ID" value="MET3559149.1"/>
    <property type="molecule type" value="Genomic_DNA"/>
</dbReference>
<proteinExistence type="predicted"/>
<evidence type="ECO:0000313" key="1">
    <source>
        <dbReference type="EMBL" id="MET3559149.1"/>
    </source>
</evidence>
<organism evidence="1 2">
    <name type="scientific">Streptococcus rupicaprae</name>
    <dbReference type="NCBI Taxonomy" id="759619"/>
    <lineage>
        <taxon>Bacteria</taxon>
        <taxon>Bacillati</taxon>
        <taxon>Bacillota</taxon>
        <taxon>Bacilli</taxon>
        <taxon>Lactobacillales</taxon>
        <taxon>Streptococcaceae</taxon>
        <taxon>Streptococcus</taxon>
    </lineage>
</organism>
<accession>A0ABV2FKS5</accession>
<reference evidence="1 2" key="1">
    <citation type="submission" date="2024-06" db="EMBL/GenBank/DDBJ databases">
        <title>Genomic Encyclopedia of Type Strains, Phase IV (KMG-IV): sequencing the most valuable type-strain genomes for metagenomic binning, comparative biology and taxonomic classification.</title>
        <authorList>
            <person name="Goeker M."/>
        </authorList>
    </citation>
    <scope>NUCLEOTIDE SEQUENCE [LARGE SCALE GENOMIC DNA]</scope>
    <source>
        <strain evidence="1 2">DSM 28303</strain>
    </source>
</reference>
<dbReference type="RefSeq" id="WP_354366235.1">
    <property type="nucleotide sequence ID" value="NZ_JBEPLO010000035.1"/>
</dbReference>
<evidence type="ECO:0008006" key="3">
    <source>
        <dbReference type="Google" id="ProtNLM"/>
    </source>
</evidence>
<dbReference type="Proteomes" id="UP001549122">
    <property type="component" value="Unassembled WGS sequence"/>
</dbReference>
<dbReference type="InterPro" id="IPR029058">
    <property type="entry name" value="AB_hydrolase_fold"/>
</dbReference>
<gene>
    <name evidence="1" type="ORF">ABID29_002298</name>
</gene>
<name>A0ABV2FKS5_9STRE</name>
<sequence length="380" mass="42300">MTKQPFYKKKFFKVFTVILASLALIGFVAYKQTFGWSAPELRQETPDVGKWYRLSPDGMVDSTGQPAHGLLRIGKDKNKVMVYFFGGGASINAETAAAGKAFYATSTKQQDFVATWGIGSSQEDNPFKDWTILALPYSTGDFHSGTGEFAYTDKNGQQKILHHKGYQNLMTLMAEAKTYMGNPDTLLVTGFSAGGFATSLLADDVIDQFPTAKNITVAVDSSLLLHEDWKGIAERVWQTPDHISNRLTSKNLVLDSLVALHDKRGDTVKILFDSSYRDGILQQYQNYIDKGQLADPTPETSQQFQAELKTMVDSLQSRIDGIGIYIWNYDQDDQTTATQHTTINFTTFFTPMTDDKSIADWMADAVNGEVKSYGLDLLNK</sequence>
<dbReference type="SUPFAM" id="SSF53474">
    <property type="entry name" value="alpha/beta-Hydrolases"/>
    <property type="match status" value="1"/>
</dbReference>
<dbReference type="InterPro" id="IPR004963">
    <property type="entry name" value="PAE/NOTUM"/>
</dbReference>
<dbReference type="PANTHER" id="PTHR21562">
    <property type="entry name" value="NOTUM-RELATED"/>
    <property type="match status" value="1"/>
</dbReference>
<evidence type="ECO:0000313" key="2">
    <source>
        <dbReference type="Proteomes" id="UP001549122"/>
    </source>
</evidence>
<dbReference type="PANTHER" id="PTHR21562:SF83">
    <property type="entry name" value="PECTIN ACETYLESTERASE 4"/>
    <property type="match status" value="1"/>
</dbReference>
<dbReference type="Pfam" id="PF03283">
    <property type="entry name" value="PAE"/>
    <property type="match status" value="1"/>
</dbReference>
<keyword evidence="2" id="KW-1185">Reference proteome</keyword>
<comment type="caution">
    <text evidence="1">The sequence shown here is derived from an EMBL/GenBank/DDBJ whole genome shotgun (WGS) entry which is preliminary data.</text>
</comment>